<dbReference type="AlphaFoldDB" id="A0A813GDD8"/>
<comment type="caution">
    <text evidence="3">The sequence shown here is derived from an EMBL/GenBank/DDBJ whole genome shotgun (WGS) entry which is preliminary data.</text>
</comment>
<dbReference type="EMBL" id="CAJNNW010024751">
    <property type="protein sequence ID" value="CAE8674048.1"/>
    <property type="molecule type" value="Genomic_DNA"/>
</dbReference>
<dbReference type="EMBL" id="CAJNNV010027601">
    <property type="protein sequence ID" value="CAE8620892.1"/>
    <property type="molecule type" value="Genomic_DNA"/>
</dbReference>
<dbReference type="EMBL" id="CAJNNV010027601">
    <property type="protein sequence ID" value="CAE8620889.1"/>
    <property type="molecule type" value="Genomic_DNA"/>
</dbReference>
<keyword evidence="1" id="KW-0472">Membrane</keyword>
<gene>
    <name evidence="2" type="ORF">PGLA1383_LOCUS38413</name>
    <name evidence="3" type="ORF">PGLA1383_LOCUS38416</name>
    <name evidence="4" type="ORF">PGLA2088_LOCUS18793</name>
</gene>
<protein>
    <submittedName>
        <fullName evidence="3">Uncharacterized protein</fullName>
    </submittedName>
</protein>
<proteinExistence type="predicted"/>
<accession>A0A813GDD8</accession>
<evidence type="ECO:0000313" key="5">
    <source>
        <dbReference type="Proteomes" id="UP000654075"/>
    </source>
</evidence>
<evidence type="ECO:0000313" key="3">
    <source>
        <dbReference type="EMBL" id="CAE8620892.1"/>
    </source>
</evidence>
<feature type="transmembrane region" description="Helical" evidence="1">
    <location>
        <begin position="111"/>
        <end position="132"/>
    </location>
</feature>
<keyword evidence="1" id="KW-0812">Transmembrane</keyword>
<evidence type="ECO:0000256" key="1">
    <source>
        <dbReference type="SAM" id="Phobius"/>
    </source>
</evidence>
<evidence type="ECO:0000313" key="4">
    <source>
        <dbReference type="EMBL" id="CAE8674048.1"/>
    </source>
</evidence>
<dbReference type="Proteomes" id="UP000654075">
    <property type="component" value="Unassembled WGS sequence"/>
</dbReference>
<keyword evidence="1" id="KW-1133">Transmembrane helix</keyword>
<organism evidence="3 5">
    <name type="scientific">Polarella glacialis</name>
    <name type="common">Dinoflagellate</name>
    <dbReference type="NCBI Taxonomy" id="89957"/>
    <lineage>
        <taxon>Eukaryota</taxon>
        <taxon>Sar</taxon>
        <taxon>Alveolata</taxon>
        <taxon>Dinophyceae</taxon>
        <taxon>Suessiales</taxon>
        <taxon>Suessiaceae</taxon>
        <taxon>Polarella</taxon>
    </lineage>
</organism>
<reference evidence="3" key="1">
    <citation type="submission" date="2021-02" db="EMBL/GenBank/DDBJ databases">
        <authorList>
            <person name="Dougan E. K."/>
            <person name="Rhodes N."/>
            <person name="Thang M."/>
            <person name="Chan C."/>
        </authorList>
    </citation>
    <scope>NUCLEOTIDE SEQUENCE</scope>
</reference>
<dbReference type="Proteomes" id="UP000626109">
    <property type="component" value="Unassembled WGS sequence"/>
</dbReference>
<sequence length="138" mass="14295">MAQVALSSRRSCFLFPSRSLFRAAMAVARARSGLLAAGLLAVVGVLALQWSAQAFVSAPGAQVEAVALRGAPAAAIALAAAASMPLAATAEVVRDEYVDYNFAGEATPYMIGGYFIVTGAATGFAFFSYLILTKLRII</sequence>
<keyword evidence="5" id="KW-1185">Reference proteome</keyword>
<evidence type="ECO:0000313" key="2">
    <source>
        <dbReference type="EMBL" id="CAE8620889.1"/>
    </source>
</evidence>
<name>A0A813GDD8_POLGL</name>